<dbReference type="InterPro" id="IPR002059">
    <property type="entry name" value="CSP_DNA-bd"/>
</dbReference>
<gene>
    <name evidence="2" type="ORF">SAMN05660359_00930</name>
</gene>
<dbReference type="GO" id="GO:0003676">
    <property type="term" value="F:nucleic acid binding"/>
    <property type="evidence" value="ECO:0007669"/>
    <property type="project" value="InterPro"/>
</dbReference>
<dbReference type="SUPFAM" id="SSF48452">
    <property type="entry name" value="TPR-like"/>
    <property type="match status" value="1"/>
</dbReference>
<evidence type="ECO:0000259" key="1">
    <source>
        <dbReference type="Pfam" id="PF00931"/>
    </source>
</evidence>
<dbReference type="GO" id="GO:0043531">
    <property type="term" value="F:ADP binding"/>
    <property type="evidence" value="ECO:0007669"/>
    <property type="project" value="InterPro"/>
</dbReference>
<dbReference type="Gene3D" id="2.40.50.140">
    <property type="entry name" value="Nucleic acid-binding proteins"/>
    <property type="match status" value="1"/>
</dbReference>
<dbReference type="EMBL" id="FOWE01000002">
    <property type="protein sequence ID" value="SFO00976.1"/>
    <property type="molecule type" value="Genomic_DNA"/>
</dbReference>
<dbReference type="InterPro" id="IPR011990">
    <property type="entry name" value="TPR-like_helical_dom_sf"/>
</dbReference>
<dbReference type="InterPro" id="IPR027417">
    <property type="entry name" value="P-loop_NTPase"/>
</dbReference>
<sequence length="868" mass="95853">MRDIIEHYILDHLSEEEALGNDYGPVAQLRESDVGDQPVSIVHYLYTRQAYDLLNRHRTKLPGELADELRVSATRMDELVPVRNRVMHGRPLRVDDPERAVSALQGFTTRHWAATHAILRRLAQDSTWEPAFATLPSPTERILHNLPEADYDETGLIGRSDELVKLKTLVQKRREAIVTITGEGGIGKTALALEVAYAIVDDPASDFDCVLWASLKSELLTVSGVRTIEKAIKDLTGATQEFGRTLDQSFNGSVAELADSLQGIRALIIIDNLESAKGDEVLRLYDTLPETATYLLTSRVGIGQIERRFPLGALQQKDAELLLRKMASMRGLRNLARLTSRTANEVLARLRFSPLAIRWYVLSVEAGREPSSALRDQAELIRFCVKNVYDALSVNSKHILSVLESLDRGVTFDELAVLTDLTIDDLRSAAQELGRGSLVVHQPDPQGGLASQISLSAAASLFLRTQPRVGPSAADILAREDAYIKSAERRRADEAARGMGPNVVRVRGPEDEPTAHLLRLALSHSKRGDTETSRALIDRARALNPDYWETDRVAAFVASSSGRREEAVTLYKSALVKAQAPEEKAIVAYFLAGHLARAMHELELALPYAVMAHQILQSGDTALSLGTYRVWNREFEEGQALLEDALDSTQEKTWLIALTSLVESWRRWAEADLEGHRAMNAFEKAYAGFNVGAEKINVGIFDGRLAGAVLESVTIAFRAASHRGVLNDEVARQALVMLTAIKSRRPLYRGQRNWTVFVRHLAQWLREGGSSSHVSGIAQEVLGDALDAGPARQDASVIGDLAGEIVSWRGRYGFIAHSEYPRNVFFHRGSLGSQGFEPRQGAMVLFRVEESDGDRPRAVAVRPLGASM</sequence>
<dbReference type="AlphaFoldDB" id="A0A1I5DP79"/>
<proteinExistence type="predicted"/>
<organism evidence="2 3">
    <name type="scientific">Geodermatophilus obscurus</name>
    <dbReference type="NCBI Taxonomy" id="1861"/>
    <lineage>
        <taxon>Bacteria</taxon>
        <taxon>Bacillati</taxon>
        <taxon>Actinomycetota</taxon>
        <taxon>Actinomycetes</taxon>
        <taxon>Geodermatophilales</taxon>
        <taxon>Geodermatophilaceae</taxon>
        <taxon>Geodermatophilus</taxon>
    </lineage>
</organism>
<dbReference type="Pfam" id="PF00931">
    <property type="entry name" value="NB-ARC"/>
    <property type="match status" value="1"/>
</dbReference>
<evidence type="ECO:0000313" key="3">
    <source>
        <dbReference type="Proteomes" id="UP000183642"/>
    </source>
</evidence>
<dbReference type="SUPFAM" id="SSF52540">
    <property type="entry name" value="P-loop containing nucleoside triphosphate hydrolases"/>
    <property type="match status" value="1"/>
</dbReference>
<dbReference type="InterPro" id="IPR012340">
    <property type="entry name" value="NA-bd_OB-fold"/>
</dbReference>
<keyword evidence="3" id="KW-1185">Reference proteome</keyword>
<accession>A0A1I5DP79</accession>
<protein>
    <submittedName>
        <fullName evidence="2">NB-ARC domain-containing protein</fullName>
    </submittedName>
</protein>
<feature type="domain" description="NB-ARC" evidence="1">
    <location>
        <begin position="167"/>
        <end position="299"/>
    </location>
</feature>
<evidence type="ECO:0000313" key="2">
    <source>
        <dbReference type="EMBL" id="SFO00976.1"/>
    </source>
</evidence>
<reference evidence="3" key="1">
    <citation type="submission" date="2016-10" db="EMBL/GenBank/DDBJ databases">
        <authorList>
            <person name="Varghese N."/>
            <person name="Submissions S."/>
        </authorList>
    </citation>
    <scope>NUCLEOTIDE SEQUENCE [LARGE SCALE GENOMIC DNA]</scope>
    <source>
        <strain evidence="3">DSM 43161</strain>
    </source>
</reference>
<dbReference type="PANTHER" id="PTHR47691:SF3">
    <property type="entry name" value="HTH-TYPE TRANSCRIPTIONAL REGULATOR RV0890C-RELATED"/>
    <property type="match status" value="1"/>
</dbReference>
<dbReference type="SUPFAM" id="SSF50249">
    <property type="entry name" value="Nucleic acid-binding proteins"/>
    <property type="match status" value="1"/>
</dbReference>
<name>A0A1I5DP79_9ACTN</name>
<dbReference type="InterPro" id="IPR002182">
    <property type="entry name" value="NB-ARC"/>
</dbReference>
<dbReference type="CDD" id="cd04458">
    <property type="entry name" value="CSP_CDS"/>
    <property type="match status" value="1"/>
</dbReference>
<dbReference type="Gene3D" id="1.25.40.10">
    <property type="entry name" value="Tetratricopeptide repeat domain"/>
    <property type="match status" value="1"/>
</dbReference>
<dbReference type="Gene3D" id="3.40.50.300">
    <property type="entry name" value="P-loop containing nucleotide triphosphate hydrolases"/>
    <property type="match status" value="1"/>
</dbReference>
<dbReference type="PANTHER" id="PTHR47691">
    <property type="entry name" value="REGULATOR-RELATED"/>
    <property type="match status" value="1"/>
</dbReference>
<dbReference type="Proteomes" id="UP000183642">
    <property type="component" value="Unassembled WGS sequence"/>
</dbReference>